<keyword evidence="5 7" id="KW-0472">Membrane</keyword>
<protein>
    <submittedName>
        <fullName evidence="8">Putative MFS-type transporter</fullName>
    </submittedName>
</protein>
<comment type="subcellular location">
    <subcellularLocation>
        <location evidence="1">Membrane</location>
        <topology evidence="1">Multi-pass membrane protein</topology>
    </subcellularLocation>
</comment>
<dbReference type="GO" id="GO:0016020">
    <property type="term" value="C:membrane"/>
    <property type="evidence" value="ECO:0007669"/>
    <property type="project" value="UniProtKB-SubCell"/>
</dbReference>
<feature type="region of interest" description="Disordered" evidence="6">
    <location>
        <begin position="16"/>
        <end position="96"/>
    </location>
</feature>
<feature type="compositionally biased region" description="Basic residues" evidence="6">
    <location>
        <begin position="71"/>
        <end position="80"/>
    </location>
</feature>
<dbReference type="AlphaFoldDB" id="A0A4U6XH97"/>
<feature type="transmembrane region" description="Helical" evidence="7">
    <location>
        <begin position="425"/>
        <end position="446"/>
    </location>
</feature>
<dbReference type="GO" id="GO:0022857">
    <property type="term" value="F:transmembrane transporter activity"/>
    <property type="evidence" value="ECO:0007669"/>
    <property type="project" value="TreeGrafter"/>
</dbReference>
<keyword evidence="4 7" id="KW-1133">Transmembrane helix</keyword>
<keyword evidence="3 7" id="KW-0812">Transmembrane</keyword>
<dbReference type="Gene3D" id="1.20.1250.20">
    <property type="entry name" value="MFS general substrate transporter like domains"/>
    <property type="match status" value="1"/>
</dbReference>
<feature type="transmembrane region" description="Helical" evidence="7">
    <location>
        <begin position="392"/>
        <end position="413"/>
    </location>
</feature>
<evidence type="ECO:0000256" key="1">
    <source>
        <dbReference type="ARBA" id="ARBA00004141"/>
    </source>
</evidence>
<name>A0A4U6XH97_9PEZI</name>
<feature type="transmembrane region" description="Helical" evidence="7">
    <location>
        <begin position="466"/>
        <end position="487"/>
    </location>
</feature>
<proteinExistence type="inferred from homology"/>
<dbReference type="EMBL" id="PJEX01000187">
    <property type="protein sequence ID" value="TKW53417.1"/>
    <property type="molecule type" value="Genomic_DNA"/>
</dbReference>
<evidence type="ECO:0000256" key="4">
    <source>
        <dbReference type="ARBA" id="ARBA00022989"/>
    </source>
</evidence>
<dbReference type="InterPro" id="IPR011009">
    <property type="entry name" value="Kinase-like_dom_sf"/>
</dbReference>
<dbReference type="OrthoDB" id="5215911at2759"/>
<dbReference type="STRING" id="1306861.A0A4U6XH97"/>
<sequence>MEKDLEKAEIELARLEESHMAPIQTARRITLMRPPPPPPPTPPKDEGYRPVTSSTKRLSLSTTATTTTSPRRIKYGTGKHSKTELSPQPTDDPDDPLNWPQWKKELNFVALMMTVGLIGGMKTAYVSVNGVLAARFDASYTAVASLTAVPLVVSAFTGLLGLVAAKVWGKRPVYLVSMVSVFIGAVWNMRAGDSFGECMGARVFQGLGWGAFDTLVLGSIQDTYFEHERNVRITAYNVLSVATTWGAPLLGGVASRNAADFTVQFEVINAFQIVAVPLLVFGAPETSFERWFSFSMAPTPTSAVSWMSRHPKALGRPSVEGAKAYLRTMKPVSFSVAPDLGTLLQAPRAFVAPTTLLLVVVTFLPHCALWGLAGSLSLLFSRVPWTLSESAIGSLMAAPFTFAVLGVGGIGFYRKRTAADHTTYDTVSILAAGTALAAAGILAFGLETHAVMSASGASGRGPRLSFPLLSFLLGLLAAGVAVLDGAVRPVIWRSTQFTSSNMGVCLRNVGDMHAGVACWRNLLAGVFVMVLPNAVVVWSGLKSTVVGLGVTQILVGAGMCGAWWFSDDYRTNLARVGSPMEPDERIELVQRRRGELWEDQLNEAHRSGKLYEWVSGFHPDRTPCRLASQDLCYGSYNAGLEILFDDGTKWLLRLPRVGKVHDEYAGEKVATEVAIIHLVRRETKIPVPEIKGWGIAAQNPLELGPFMIMDYIQGGVSLDKLLNDPDSGTRLLRKDLSDEEMETIYRQFAGFLLQLFKLDFDHIGAPESPNPNLHFPTRPLTWKAHDILHTGGVNTFGDRSKGFSSTTEYFDHVVGQDCEQLVQQPNSAYGEYHAMAQYRSFQALKTLVPSFVHEAYDKAHFKIICDDLGLANLIVRSREDLTVIGLVDLEWSYIGPAQLFGSVPSWLLMDRRTNQAWDCDQGEPTHITSRYFRYLDLFKRVMEEEEAKAAGHGGRELSKLIHWSEQSGAMWAHMLLSAGFNETSTFPFTKLIEFVGPEEWERRRSEVDEKEVAAFGARKKLQLEEYSRDLERIEAESVLVDTGQKRKKDFVRQVRHVSI</sequence>
<comment type="caution">
    <text evidence="8">The sequence shown here is derived from an EMBL/GenBank/DDBJ whole genome shotgun (WGS) entry which is preliminary data.</text>
</comment>
<feature type="transmembrane region" description="Helical" evidence="7">
    <location>
        <begin position="106"/>
        <end position="128"/>
    </location>
</feature>
<feature type="compositionally biased region" description="Low complexity" evidence="6">
    <location>
        <begin position="52"/>
        <end position="69"/>
    </location>
</feature>
<feature type="compositionally biased region" description="Pro residues" evidence="6">
    <location>
        <begin position="33"/>
        <end position="42"/>
    </location>
</feature>
<feature type="transmembrane region" description="Helical" evidence="7">
    <location>
        <begin position="356"/>
        <end position="380"/>
    </location>
</feature>
<evidence type="ECO:0000256" key="3">
    <source>
        <dbReference type="ARBA" id="ARBA00022692"/>
    </source>
</evidence>
<comment type="similarity">
    <text evidence="2">Belongs to the major facilitator superfamily.</text>
</comment>
<gene>
    <name evidence="8" type="ORF">CTA1_11317</name>
</gene>
<feature type="transmembrane region" description="Helical" evidence="7">
    <location>
        <begin position="140"/>
        <end position="165"/>
    </location>
</feature>
<feature type="transmembrane region" description="Helical" evidence="7">
    <location>
        <begin position="171"/>
        <end position="189"/>
    </location>
</feature>
<evidence type="ECO:0000256" key="7">
    <source>
        <dbReference type="SAM" id="Phobius"/>
    </source>
</evidence>
<accession>A0A4U6XH97</accession>
<keyword evidence="9" id="KW-1185">Reference proteome</keyword>
<evidence type="ECO:0000256" key="5">
    <source>
        <dbReference type="ARBA" id="ARBA00023136"/>
    </source>
</evidence>
<dbReference type="Proteomes" id="UP000310108">
    <property type="component" value="Unassembled WGS sequence"/>
</dbReference>
<feature type="transmembrane region" description="Helical" evidence="7">
    <location>
        <begin position="545"/>
        <end position="565"/>
    </location>
</feature>
<evidence type="ECO:0000256" key="6">
    <source>
        <dbReference type="SAM" id="MobiDB-lite"/>
    </source>
</evidence>
<evidence type="ECO:0000313" key="8">
    <source>
        <dbReference type="EMBL" id="TKW53417.1"/>
    </source>
</evidence>
<evidence type="ECO:0000313" key="9">
    <source>
        <dbReference type="Proteomes" id="UP000310108"/>
    </source>
</evidence>
<dbReference type="PANTHER" id="PTHR23502">
    <property type="entry name" value="MAJOR FACILITATOR SUPERFAMILY"/>
    <property type="match status" value="1"/>
</dbReference>
<reference evidence="8 9" key="1">
    <citation type="journal article" date="2019" name="PLoS ONE">
        <title>Comparative genome analysis indicates high evolutionary potential of pathogenicity genes in Colletotrichum tanaceti.</title>
        <authorList>
            <person name="Lelwala R.V."/>
            <person name="Korhonen P.K."/>
            <person name="Young N.D."/>
            <person name="Scott J.B."/>
            <person name="Ades P.A."/>
            <person name="Gasser R.B."/>
            <person name="Taylor P.W.J."/>
        </authorList>
    </citation>
    <scope>NUCLEOTIDE SEQUENCE [LARGE SCALE GENOMIC DNA]</scope>
    <source>
        <strain evidence="8">BRIP57314</strain>
    </source>
</reference>
<dbReference type="SUPFAM" id="SSF103473">
    <property type="entry name" value="MFS general substrate transporter"/>
    <property type="match status" value="1"/>
</dbReference>
<evidence type="ECO:0000256" key="2">
    <source>
        <dbReference type="ARBA" id="ARBA00008335"/>
    </source>
</evidence>
<feature type="transmembrane region" description="Helical" evidence="7">
    <location>
        <begin position="522"/>
        <end position="539"/>
    </location>
</feature>
<dbReference type="SUPFAM" id="SSF56112">
    <property type="entry name" value="Protein kinase-like (PK-like)"/>
    <property type="match status" value="1"/>
</dbReference>
<dbReference type="InterPro" id="IPR036259">
    <property type="entry name" value="MFS_trans_sf"/>
</dbReference>
<organism evidence="8 9">
    <name type="scientific">Colletotrichum tanaceti</name>
    <dbReference type="NCBI Taxonomy" id="1306861"/>
    <lineage>
        <taxon>Eukaryota</taxon>
        <taxon>Fungi</taxon>
        <taxon>Dikarya</taxon>
        <taxon>Ascomycota</taxon>
        <taxon>Pezizomycotina</taxon>
        <taxon>Sordariomycetes</taxon>
        <taxon>Hypocreomycetidae</taxon>
        <taxon>Glomerellales</taxon>
        <taxon>Glomerellaceae</taxon>
        <taxon>Colletotrichum</taxon>
        <taxon>Colletotrichum destructivum species complex</taxon>
    </lineage>
</organism>
<dbReference type="PANTHER" id="PTHR23502:SF68">
    <property type="entry name" value="MULTIDRUG TRANSPORTER, PUTATIVE (AFU_ORTHOLOGUE AFUA_3G01120)-RELATED"/>
    <property type="match status" value="1"/>
</dbReference>